<evidence type="ECO:0000256" key="2">
    <source>
        <dbReference type="ARBA" id="ARBA00023125"/>
    </source>
</evidence>
<dbReference type="Pfam" id="PF00440">
    <property type="entry name" value="TetR_N"/>
    <property type="match status" value="1"/>
</dbReference>
<keyword evidence="1" id="KW-0805">Transcription regulation</keyword>
<dbReference type="GO" id="GO:0000976">
    <property type="term" value="F:transcription cis-regulatory region binding"/>
    <property type="evidence" value="ECO:0007669"/>
    <property type="project" value="TreeGrafter"/>
</dbReference>
<protein>
    <submittedName>
        <fullName evidence="6">TetR family transcriptional regulator</fullName>
    </submittedName>
</protein>
<evidence type="ECO:0000259" key="5">
    <source>
        <dbReference type="PROSITE" id="PS50977"/>
    </source>
</evidence>
<organism evidence="6 7">
    <name type="scientific">Pontixanthobacter aquaemixtae</name>
    <dbReference type="NCBI Taxonomy" id="1958940"/>
    <lineage>
        <taxon>Bacteria</taxon>
        <taxon>Pseudomonadati</taxon>
        <taxon>Pseudomonadota</taxon>
        <taxon>Alphaproteobacteria</taxon>
        <taxon>Sphingomonadales</taxon>
        <taxon>Erythrobacteraceae</taxon>
        <taxon>Pontixanthobacter</taxon>
    </lineage>
</organism>
<evidence type="ECO:0000313" key="6">
    <source>
        <dbReference type="EMBL" id="MXO89978.1"/>
    </source>
</evidence>
<reference evidence="6 7" key="1">
    <citation type="submission" date="2019-12" db="EMBL/GenBank/DDBJ databases">
        <title>Genomic-based taxomic classification of the family Erythrobacteraceae.</title>
        <authorList>
            <person name="Xu L."/>
        </authorList>
    </citation>
    <scope>NUCLEOTIDE SEQUENCE [LARGE SCALE GENOMIC DNA]</scope>
    <source>
        <strain evidence="6 7">KCTC 52763</strain>
    </source>
</reference>
<dbReference type="PANTHER" id="PTHR30055:SF234">
    <property type="entry name" value="HTH-TYPE TRANSCRIPTIONAL REGULATOR BETI"/>
    <property type="match status" value="1"/>
</dbReference>
<feature type="DNA-binding region" description="H-T-H motif" evidence="4">
    <location>
        <begin position="36"/>
        <end position="55"/>
    </location>
</feature>
<dbReference type="PANTHER" id="PTHR30055">
    <property type="entry name" value="HTH-TYPE TRANSCRIPTIONAL REGULATOR RUTR"/>
    <property type="match status" value="1"/>
</dbReference>
<dbReference type="InterPro" id="IPR050109">
    <property type="entry name" value="HTH-type_TetR-like_transc_reg"/>
</dbReference>
<dbReference type="InterPro" id="IPR009057">
    <property type="entry name" value="Homeodomain-like_sf"/>
</dbReference>
<evidence type="ECO:0000256" key="3">
    <source>
        <dbReference type="ARBA" id="ARBA00023163"/>
    </source>
</evidence>
<keyword evidence="2 4" id="KW-0238">DNA-binding</keyword>
<dbReference type="SUPFAM" id="SSF48498">
    <property type="entry name" value="Tetracyclin repressor-like, C-terminal domain"/>
    <property type="match status" value="1"/>
</dbReference>
<dbReference type="PRINTS" id="PR00455">
    <property type="entry name" value="HTHTETR"/>
</dbReference>
<dbReference type="AlphaFoldDB" id="A0A844ZQF4"/>
<gene>
    <name evidence="6" type="ORF">GRI41_04015</name>
</gene>
<dbReference type="PROSITE" id="PS50977">
    <property type="entry name" value="HTH_TETR_2"/>
    <property type="match status" value="1"/>
</dbReference>
<evidence type="ECO:0000256" key="1">
    <source>
        <dbReference type="ARBA" id="ARBA00023015"/>
    </source>
</evidence>
<dbReference type="Gene3D" id="1.10.10.60">
    <property type="entry name" value="Homeodomain-like"/>
    <property type="match status" value="1"/>
</dbReference>
<dbReference type="InterPro" id="IPR001647">
    <property type="entry name" value="HTH_TetR"/>
</dbReference>
<dbReference type="SUPFAM" id="SSF46689">
    <property type="entry name" value="Homeodomain-like"/>
    <property type="match status" value="1"/>
</dbReference>
<dbReference type="OrthoDB" id="9811084at2"/>
<dbReference type="EMBL" id="WTYX01000001">
    <property type="protein sequence ID" value="MXO89978.1"/>
    <property type="molecule type" value="Genomic_DNA"/>
</dbReference>
<evidence type="ECO:0000313" key="7">
    <source>
        <dbReference type="Proteomes" id="UP000442714"/>
    </source>
</evidence>
<evidence type="ECO:0000256" key="4">
    <source>
        <dbReference type="PROSITE-ProRule" id="PRU00335"/>
    </source>
</evidence>
<keyword evidence="3" id="KW-0804">Transcription</keyword>
<accession>A0A844ZQF4</accession>
<name>A0A844ZQF4_9SPHN</name>
<keyword evidence="7" id="KW-1185">Reference proteome</keyword>
<dbReference type="Proteomes" id="UP000442714">
    <property type="component" value="Unassembled WGS sequence"/>
</dbReference>
<dbReference type="GO" id="GO:0003700">
    <property type="term" value="F:DNA-binding transcription factor activity"/>
    <property type="evidence" value="ECO:0007669"/>
    <property type="project" value="TreeGrafter"/>
</dbReference>
<feature type="domain" description="HTH tetR-type" evidence="5">
    <location>
        <begin position="13"/>
        <end position="73"/>
    </location>
</feature>
<dbReference type="Gene3D" id="1.10.357.10">
    <property type="entry name" value="Tetracycline Repressor, domain 2"/>
    <property type="match status" value="1"/>
</dbReference>
<dbReference type="InterPro" id="IPR036271">
    <property type="entry name" value="Tet_transcr_reg_TetR-rel_C_sf"/>
</dbReference>
<comment type="caution">
    <text evidence="6">The sequence shown here is derived from an EMBL/GenBank/DDBJ whole genome shotgun (WGS) entry which is preliminary data.</text>
</comment>
<sequence length="213" mass="23340">MDIASAEQLPAVADKRAAIVAAANDLLLERGLDGLTIRAVLSRTGLARRAFYDLFATKDDLVLALFEASLSDAAALMKKTGRELDGPVDRLDLIIRTISVRGAVEVEGTSPQRDRRGAAFSREHMRLAQERPAELRRATKPLIDLIMQVVQEGIGEGQWHSADPSRSARFIYNLVSTTVQTELLDPGNTASDRAEREKLADQLVAFCVKSLSR</sequence>
<proteinExistence type="predicted"/>